<dbReference type="AlphaFoldDB" id="A0A0T6LLT2"/>
<comment type="caution">
    <text evidence="2">The sequence shown here is derived from an EMBL/GenBank/DDBJ whole genome shotgun (WGS) entry which is preliminary data.</text>
</comment>
<evidence type="ECO:0000313" key="3">
    <source>
        <dbReference type="Proteomes" id="UP000050867"/>
    </source>
</evidence>
<dbReference type="PANTHER" id="PTHR37946">
    <property type="entry name" value="SLL1969 PROTEIN"/>
    <property type="match status" value="1"/>
</dbReference>
<reference evidence="2 3" key="1">
    <citation type="submission" date="2015-10" db="EMBL/GenBank/DDBJ databases">
        <title>Draft genome sequence of pyrrolomycin-producing Streptomyces vitaminophilus.</title>
        <authorList>
            <person name="Graham D.E."/>
            <person name="Mahan K.M."/>
            <person name="Klingeman D.M."/>
            <person name="Hettich R.L."/>
            <person name="Parry R.J."/>
        </authorList>
    </citation>
    <scope>NUCLEOTIDE SEQUENCE [LARGE SCALE GENOMIC DNA]</scope>
    <source>
        <strain evidence="2 3">ATCC 31673</strain>
    </source>
</reference>
<proteinExistence type="predicted"/>
<accession>A0A0T6LLT2</accession>
<dbReference type="EMBL" id="LLZU01000038">
    <property type="protein sequence ID" value="KRV46865.1"/>
    <property type="molecule type" value="Genomic_DNA"/>
</dbReference>
<keyword evidence="3" id="KW-1185">Reference proteome</keyword>
<protein>
    <submittedName>
        <fullName evidence="2">Lipase</fullName>
    </submittedName>
</protein>
<dbReference type="PANTHER" id="PTHR37946:SF1">
    <property type="entry name" value="SLL1969 PROTEIN"/>
    <property type="match status" value="1"/>
</dbReference>
<evidence type="ECO:0000313" key="2">
    <source>
        <dbReference type="EMBL" id="KRV46865.1"/>
    </source>
</evidence>
<feature type="region of interest" description="Disordered" evidence="1">
    <location>
        <begin position="37"/>
        <end position="56"/>
    </location>
</feature>
<dbReference type="STRING" id="76728.AQ490_08765"/>
<sequence>MTVPFLHRVARVRSVGMELAMIAGHVLLYPTGMAAEAAREPERSSPNPSTDPSPRPPVLLVHGLVDNRSVFTVLRRSLLRHGWPQVCALNYSPLTLDVRRAAAVLGERVRELTERSDTSRVDVIGHSLGGLVARYYVQRLDGDQRVRTLVTLGTPHTGTTAGPLLDAHPMVRQMRPDSDLMRELAAPAPGCRTRFVAIWSDMDQVISPVEAARLHHPDLDARNVLVPGIGHLTMPVHGAVTAGVRRALLAAERTPGTFEAA</sequence>
<dbReference type="Proteomes" id="UP000050867">
    <property type="component" value="Unassembled WGS sequence"/>
</dbReference>
<evidence type="ECO:0000256" key="1">
    <source>
        <dbReference type="SAM" id="MobiDB-lite"/>
    </source>
</evidence>
<dbReference type="Pfam" id="PF02089">
    <property type="entry name" value="Palm_thioest"/>
    <property type="match status" value="1"/>
</dbReference>
<name>A0A0T6LLT2_WENVI</name>
<dbReference type="RefSeq" id="WP_018382474.1">
    <property type="nucleotide sequence ID" value="NZ_LLZU01000038.1"/>
</dbReference>
<gene>
    <name evidence="2" type="ORF">AQ490_08765</name>
</gene>
<dbReference type="OrthoDB" id="8871309at2"/>
<dbReference type="SUPFAM" id="SSF53474">
    <property type="entry name" value="alpha/beta-Hydrolases"/>
    <property type="match status" value="1"/>
</dbReference>
<dbReference type="eggNOG" id="COG1075">
    <property type="taxonomic scope" value="Bacteria"/>
</dbReference>
<organism evidence="2 3">
    <name type="scientific">Wenjunlia vitaminophila</name>
    <name type="common">Streptomyces vitaminophilus</name>
    <dbReference type="NCBI Taxonomy" id="76728"/>
    <lineage>
        <taxon>Bacteria</taxon>
        <taxon>Bacillati</taxon>
        <taxon>Actinomycetota</taxon>
        <taxon>Actinomycetes</taxon>
        <taxon>Kitasatosporales</taxon>
        <taxon>Streptomycetaceae</taxon>
        <taxon>Wenjunlia</taxon>
    </lineage>
</organism>
<dbReference type="InterPro" id="IPR029058">
    <property type="entry name" value="AB_hydrolase_fold"/>
</dbReference>
<dbReference type="Gene3D" id="3.40.50.1820">
    <property type="entry name" value="alpha/beta hydrolase"/>
    <property type="match status" value="1"/>
</dbReference>